<name>A0A238XPP2_9BACT</name>
<dbReference type="SUPFAM" id="SSF109854">
    <property type="entry name" value="DinB/YfiT-like putative metalloenzymes"/>
    <property type="match status" value="1"/>
</dbReference>
<sequence length="160" mass="17952">MDQNIREGIVKELVALLTQGNAHVTFTDACANIPVALVNKRVPELPYTVWQLAEHIRIAQWDIVEFCISAEHHSPAWPAGYWPAPETAVDEAAWHSTLAQIAADRDRFVALLHDPNQELLAPLPHGTGQTLLREALLIGDHTAYHTGQIILVRRLLHNWE</sequence>
<dbReference type="Proteomes" id="UP000198310">
    <property type="component" value="Unassembled WGS sequence"/>
</dbReference>
<accession>A0A238XPP2</accession>
<evidence type="ECO:0000313" key="2">
    <source>
        <dbReference type="EMBL" id="SNR60917.1"/>
    </source>
</evidence>
<dbReference type="AlphaFoldDB" id="A0A238XPP2"/>
<dbReference type="InterPro" id="IPR034660">
    <property type="entry name" value="DinB/YfiT-like"/>
</dbReference>
<dbReference type="RefSeq" id="WP_089332716.1">
    <property type="nucleotide sequence ID" value="NZ_FZNS01000004.1"/>
</dbReference>
<dbReference type="InterPro" id="IPR024775">
    <property type="entry name" value="DinB-like"/>
</dbReference>
<evidence type="ECO:0000313" key="3">
    <source>
        <dbReference type="Proteomes" id="UP000198310"/>
    </source>
</evidence>
<feature type="domain" description="DinB-like" evidence="1">
    <location>
        <begin position="26"/>
        <end position="149"/>
    </location>
</feature>
<organism evidence="2 3">
    <name type="scientific">Hymenobacter mucosus</name>
    <dbReference type="NCBI Taxonomy" id="1411120"/>
    <lineage>
        <taxon>Bacteria</taxon>
        <taxon>Pseudomonadati</taxon>
        <taxon>Bacteroidota</taxon>
        <taxon>Cytophagia</taxon>
        <taxon>Cytophagales</taxon>
        <taxon>Hymenobacteraceae</taxon>
        <taxon>Hymenobacter</taxon>
    </lineage>
</organism>
<dbReference type="Pfam" id="PF12867">
    <property type="entry name" value="DinB_2"/>
    <property type="match status" value="1"/>
</dbReference>
<proteinExistence type="predicted"/>
<dbReference type="Gene3D" id="1.20.120.450">
    <property type="entry name" value="dinb family like domain"/>
    <property type="match status" value="1"/>
</dbReference>
<reference evidence="3" key="1">
    <citation type="submission" date="2017-06" db="EMBL/GenBank/DDBJ databases">
        <authorList>
            <person name="Varghese N."/>
            <person name="Submissions S."/>
        </authorList>
    </citation>
    <scope>NUCLEOTIDE SEQUENCE [LARGE SCALE GENOMIC DNA]</scope>
    <source>
        <strain evidence="3">DSM 28041</strain>
    </source>
</reference>
<protein>
    <submittedName>
        <fullName evidence="2">DinB superfamily protein</fullName>
    </submittedName>
</protein>
<evidence type="ECO:0000259" key="1">
    <source>
        <dbReference type="Pfam" id="PF12867"/>
    </source>
</evidence>
<gene>
    <name evidence="2" type="ORF">SAMN06269173_104286</name>
</gene>
<dbReference type="EMBL" id="FZNS01000004">
    <property type="protein sequence ID" value="SNR60917.1"/>
    <property type="molecule type" value="Genomic_DNA"/>
</dbReference>
<keyword evidence="3" id="KW-1185">Reference proteome</keyword>